<dbReference type="Proteomes" id="UP001556367">
    <property type="component" value="Unassembled WGS sequence"/>
</dbReference>
<evidence type="ECO:0000256" key="1">
    <source>
        <dbReference type="SAM" id="SignalP"/>
    </source>
</evidence>
<sequence>MIAPLPVLLTLSSVVILANAANDWAVPCTSGRCFYDLLNPDGSIMASLNISGPPHAISDVTSAAGWTILGCDSDAEAHDLRLICTSTMSNGCDHLTDKGGPKDKIVRLPENCGQGPFVRVVDLWVHDDQSVPPNVEAKLSRRHDSIPAVHGMRLDTNFSAIDSTRFGAVNFSISASSATNHNATSKRQTGPFSQQGVSFPAVTEAPFLEFMSFMSTTIRCTGLDPDPFFRELQGIFDVSNVDIAMDVLIGVQGNMVPPTISSFIMTTGFSLDLSATLLAGDIAVTGQTGSSRIRATETSLPGFSFPGILDIRPSFFVDLSFIAEMQIGITTMLGLEYHINNGVFTFPPSKGVSSATISPGDFQVQYAVGTSRPSSKALVSRLNYDLIPGINFGLSAFGGAVTSAIVLSLDAGAETTMELQASTTDLIPVFDANYGMRASATATSGFFSVFAGGTTVTVGSQAFFISTLENDLSAPKRDVTRIKPRAALKKKGQEVDSLSCEEFPPAPHTVFDTTLPSSSLIPCGTVQDCF</sequence>
<keyword evidence="1" id="KW-0732">Signal</keyword>
<gene>
    <name evidence="2" type="ORF">HGRIS_012272</name>
</gene>
<reference evidence="3" key="1">
    <citation type="submission" date="2024-06" db="EMBL/GenBank/DDBJ databases">
        <title>Multi-omics analyses provide insights into the biosynthesis of the anticancer antibiotic pleurotin in Hohenbuehelia grisea.</title>
        <authorList>
            <person name="Weaver J.A."/>
            <person name="Alberti F."/>
        </authorList>
    </citation>
    <scope>NUCLEOTIDE SEQUENCE [LARGE SCALE GENOMIC DNA]</scope>
    <source>
        <strain evidence="3">T-177</strain>
    </source>
</reference>
<proteinExistence type="predicted"/>
<organism evidence="2 3">
    <name type="scientific">Hohenbuehelia grisea</name>
    <dbReference type="NCBI Taxonomy" id="104357"/>
    <lineage>
        <taxon>Eukaryota</taxon>
        <taxon>Fungi</taxon>
        <taxon>Dikarya</taxon>
        <taxon>Basidiomycota</taxon>
        <taxon>Agaricomycotina</taxon>
        <taxon>Agaricomycetes</taxon>
        <taxon>Agaricomycetidae</taxon>
        <taxon>Agaricales</taxon>
        <taxon>Pleurotineae</taxon>
        <taxon>Pleurotaceae</taxon>
        <taxon>Hohenbuehelia</taxon>
    </lineage>
</organism>
<name>A0ABR3IRS8_9AGAR</name>
<dbReference type="EMBL" id="JASNQZ010000015">
    <property type="protein sequence ID" value="KAL0945997.1"/>
    <property type="molecule type" value="Genomic_DNA"/>
</dbReference>
<evidence type="ECO:0000313" key="2">
    <source>
        <dbReference type="EMBL" id="KAL0945997.1"/>
    </source>
</evidence>
<feature type="chain" id="PRO_5046106397" evidence="1">
    <location>
        <begin position="21"/>
        <end position="530"/>
    </location>
</feature>
<keyword evidence="3" id="KW-1185">Reference proteome</keyword>
<evidence type="ECO:0000313" key="3">
    <source>
        <dbReference type="Proteomes" id="UP001556367"/>
    </source>
</evidence>
<accession>A0ABR3IRS8</accession>
<feature type="signal peptide" evidence="1">
    <location>
        <begin position="1"/>
        <end position="20"/>
    </location>
</feature>
<comment type="caution">
    <text evidence="2">The sequence shown here is derived from an EMBL/GenBank/DDBJ whole genome shotgun (WGS) entry which is preliminary data.</text>
</comment>
<protein>
    <submittedName>
        <fullName evidence="2">Uncharacterized protein</fullName>
    </submittedName>
</protein>